<dbReference type="eggNOG" id="ENOG502S3SU">
    <property type="taxonomic scope" value="Eukaryota"/>
</dbReference>
<dbReference type="RefSeq" id="XP_005850134.1">
    <property type="nucleotide sequence ID" value="XM_005850072.1"/>
</dbReference>
<keyword evidence="5" id="KW-1185">Reference proteome</keyword>
<dbReference type="AlphaFoldDB" id="E1Z840"/>
<reference evidence="4 5" key="1">
    <citation type="journal article" date="2010" name="Plant Cell">
        <title>The Chlorella variabilis NC64A genome reveals adaptation to photosymbiosis, coevolution with viruses, and cryptic sex.</title>
        <authorList>
            <person name="Blanc G."/>
            <person name="Duncan G."/>
            <person name="Agarkova I."/>
            <person name="Borodovsky M."/>
            <person name="Gurnon J."/>
            <person name="Kuo A."/>
            <person name="Lindquist E."/>
            <person name="Lucas S."/>
            <person name="Pangilinan J."/>
            <person name="Polle J."/>
            <person name="Salamov A."/>
            <person name="Terry A."/>
            <person name="Yamada T."/>
            <person name="Dunigan D.D."/>
            <person name="Grigoriev I.V."/>
            <person name="Claverie J.M."/>
            <person name="Van Etten J.L."/>
        </authorList>
    </citation>
    <scope>NUCLEOTIDE SEQUENCE [LARGE SCALE GENOMIC DNA]</scope>
    <source>
        <strain evidence="4 5">NC64A</strain>
    </source>
</reference>
<dbReference type="EMBL" id="GL433838">
    <property type="protein sequence ID" value="EFN58032.1"/>
    <property type="molecule type" value="Genomic_DNA"/>
</dbReference>
<dbReference type="OrthoDB" id="2016548at2759"/>
<dbReference type="InParanoid" id="E1Z840"/>
<proteinExistence type="predicted"/>
<dbReference type="PANTHER" id="PTHR33741:SF5">
    <property type="entry name" value="TRANSMEMBRANE PROTEIN DDB_G0269096-RELATED"/>
    <property type="match status" value="1"/>
</dbReference>
<protein>
    <recommendedName>
        <fullName evidence="3">HPP transmembrane region domain-containing protein</fullName>
    </recommendedName>
</protein>
<dbReference type="InterPro" id="IPR058581">
    <property type="entry name" value="TM_HPP"/>
</dbReference>
<dbReference type="InterPro" id="IPR007065">
    <property type="entry name" value="HPP"/>
</dbReference>
<feature type="domain" description="HPP transmembrane region" evidence="3">
    <location>
        <begin position="235"/>
        <end position="390"/>
    </location>
</feature>
<evidence type="ECO:0000313" key="4">
    <source>
        <dbReference type="EMBL" id="EFN58032.1"/>
    </source>
</evidence>
<feature type="transmembrane region" description="Helical" evidence="2">
    <location>
        <begin position="267"/>
        <end position="285"/>
    </location>
</feature>
<dbReference type="GeneID" id="17357433"/>
<keyword evidence="2" id="KW-1133">Transmembrane helix</keyword>
<dbReference type="KEGG" id="cvr:CHLNCDRAFT_142243"/>
<evidence type="ECO:0000313" key="5">
    <source>
        <dbReference type="Proteomes" id="UP000008141"/>
    </source>
</evidence>
<feature type="compositionally biased region" description="Gly residues" evidence="1">
    <location>
        <begin position="208"/>
        <end position="227"/>
    </location>
</feature>
<evidence type="ECO:0000256" key="2">
    <source>
        <dbReference type="SAM" id="Phobius"/>
    </source>
</evidence>
<dbReference type="Pfam" id="PF04982">
    <property type="entry name" value="TM_HPP"/>
    <property type="match status" value="1"/>
</dbReference>
<keyword evidence="2" id="KW-0472">Membrane</keyword>
<name>E1Z840_CHLVA</name>
<accession>E1Z840</accession>
<feature type="transmembrane region" description="Helical" evidence="2">
    <location>
        <begin position="241"/>
        <end position="261"/>
    </location>
</feature>
<sequence length="394" mass="41303">MTAAQEGRSQQRAEYLPHRPPHSGGRQVPDSPARASTPAPMDDYAADNSSNRGHSLPRQRSFSIHADGSAHGGRRYVGAGCSREGSTHGGLRFVCTGSREGSAHGGRRHVGAGSREGSTHGGWRFFESASRDEQWAQARAEEYALEQHSLQDDAHPARLPGGSGRGATAGQAALRLAGEGPAGHHAVWVTEDGSAKGGVQPPALPSSTGGGGFSGISGGGGGGGKGGLDTRLPIPPLRDVFWSWLGAFLGILAISAMNQWVTPEIDIVFVVGSFGASAVLVFALLESKMSQPRNFLGGQMLSALVGITTRVVIHQVWIAGPVGMSLALVAMQLTATTHPPGGATALIACTLPTLPKWHGYSYLVTIGVSSIIMQLIALVVNNIDPRRRYPTYYW</sequence>
<evidence type="ECO:0000259" key="3">
    <source>
        <dbReference type="Pfam" id="PF04982"/>
    </source>
</evidence>
<feature type="region of interest" description="Disordered" evidence="1">
    <location>
        <begin position="193"/>
        <end position="227"/>
    </location>
</feature>
<keyword evidence="2" id="KW-0812">Transmembrane</keyword>
<dbReference type="PANTHER" id="PTHR33741">
    <property type="entry name" value="TRANSMEMBRANE PROTEIN DDB_G0269096-RELATED"/>
    <property type="match status" value="1"/>
</dbReference>
<dbReference type="Proteomes" id="UP000008141">
    <property type="component" value="Unassembled WGS sequence"/>
</dbReference>
<feature type="region of interest" description="Disordered" evidence="1">
    <location>
        <begin position="1"/>
        <end position="57"/>
    </location>
</feature>
<evidence type="ECO:0000256" key="1">
    <source>
        <dbReference type="SAM" id="MobiDB-lite"/>
    </source>
</evidence>
<organism evidence="5">
    <name type="scientific">Chlorella variabilis</name>
    <name type="common">Green alga</name>
    <dbReference type="NCBI Taxonomy" id="554065"/>
    <lineage>
        <taxon>Eukaryota</taxon>
        <taxon>Viridiplantae</taxon>
        <taxon>Chlorophyta</taxon>
        <taxon>core chlorophytes</taxon>
        <taxon>Trebouxiophyceae</taxon>
        <taxon>Chlorellales</taxon>
        <taxon>Chlorellaceae</taxon>
        <taxon>Chlorella clade</taxon>
        <taxon>Chlorella</taxon>
    </lineage>
</organism>
<feature type="compositionally biased region" description="Polar residues" evidence="1">
    <location>
        <begin position="47"/>
        <end position="57"/>
    </location>
</feature>
<gene>
    <name evidence="4" type="ORF">CHLNCDRAFT_142243</name>
</gene>
<feature type="transmembrane region" description="Helical" evidence="2">
    <location>
        <begin position="360"/>
        <end position="380"/>
    </location>
</feature>